<evidence type="ECO:0008006" key="6">
    <source>
        <dbReference type="Google" id="ProtNLM"/>
    </source>
</evidence>
<feature type="transmembrane region" description="Helical" evidence="2">
    <location>
        <begin position="106"/>
        <end position="127"/>
    </location>
</feature>
<organism evidence="4 5">
    <name type="scientific">Cohnella hashimotonis</name>
    <dbReference type="NCBI Taxonomy" id="2826895"/>
    <lineage>
        <taxon>Bacteria</taxon>
        <taxon>Bacillati</taxon>
        <taxon>Bacillota</taxon>
        <taxon>Bacilli</taxon>
        <taxon>Bacillales</taxon>
        <taxon>Paenibacillaceae</taxon>
        <taxon>Cohnella</taxon>
    </lineage>
</organism>
<keyword evidence="2" id="KW-0812">Transmembrane</keyword>
<keyword evidence="5" id="KW-1185">Reference proteome</keyword>
<feature type="chain" id="PRO_5045604741" description="Import inner membrane translocase subunit Tim44" evidence="3">
    <location>
        <begin position="25"/>
        <end position="148"/>
    </location>
</feature>
<keyword evidence="2" id="KW-0472">Membrane</keyword>
<keyword evidence="2" id="KW-1133">Transmembrane helix</keyword>
<feature type="compositionally biased region" description="Polar residues" evidence="1">
    <location>
        <begin position="48"/>
        <end position="58"/>
    </location>
</feature>
<proteinExistence type="predicted"/>
<dbReference type="PANTHER" id="PTHR41542:SF1">
    <property type="entry name" value="BLL5807 PROTEIN"/>
    <property type="match status" value="1"/>
</dbReference>
<dbReference type="PANTHER" id="PTHR41542">
    <property type="entry name" value="BLL5807 PROTEIN"/>
    <property type="match status" value="1"/>
</dbReference>
<dbReference type="Proteomes" id="UP001161691">
    <property type="component" value="Unassembled WGS sequence"/>
</dbReference>
<sequence>MWKKMLLVFTLFAFTAAVVIPADAADAARKGFSSSKRSYTKTPAKAQDNVSSSTNKSNGTTAGAGATTPKRGFTSGGGFMKGLMIGGIAGMLFGGMFGGMGFFGDILGLLVNLAAIFFVVVLIMGIVNSLRRRRQHQPQGPNDSNRRW</sequence>
<dbReference type="EMBL" id="JAGRPV010000001">
    <property type="protein sequence ID" value="MDI4645588.1"/>
    <property type="molecule type" value="Genomic_DNA"/>
</dbReference>
<evidence type="ECO:0000313" key="4">
    <source>
        <dbReference type="EMBL" id="MDI4645588.1"/>
    </source>
</evidence>
<evidence type="ECO:0000256" key="2">
    <source>
        <dbReference type="SAM" id="Phobius"/>
    </source>
</evidence>
<evidence type="ECO:0000256" key="3">
    <source>
        <dbReference type="SAM" id="SignalP"/>
    </source>
</evidence>
<protein>
    <recommendedName>
        <fullName evidence="6">Import inner membrane translocase subunit Tim44</fullName>
    </recommendedName>
</protein>
<feature type="signal peptide" evidence="3">
    <location>
        <begin position="1"/>
        <end position="24"/>
    </location>
</feature>
<accession>A0ABT6TFH0</accession>
<comment type="caution">
    <text evidence="4">The sequence shown here is derived from an EMBL/GenBank/DDBJ whole genome shotgun (WGS) entry which is preliminary data.</text>
</comment>
<reference evidence="4" key="1">
    <citation type="submission" date="2023-04" db="EMBL/GenBank/DDBJ databases">
        <title>Comparative genomic analysis of Cohnella hashimotonis sp. nov., isolated from the International Space Station.</title>
        <authorList>
            <person name="Venkateswaran K."/>
            <person name="Simpson A."/>
        </authorList>
    </citation>
    <scope>NUCLEOTIDE SEQUENCE</scope>
    <source>
        <strain evidence="4">F6_2S_P_1</strain>
    </source>
</reference>
<keyword evidence="3" id="KW-0732">Signal</keyword>
<feature type="region of interest" description="Disordered" evidence="1">
    <location>
        <begin position="39"/>
        <end position="69"/>
    </location>
</feature>
<dbReference type="RefSeq" id="WP_282908500.1">
    <property type="nucleotide sequence ID" value="NZ_JAGRPV010000001.1"/>
</dbReference>
<name>A0ABT6TFH0_9BACL</name>
<evidence type="ECO:0000313" key="5">
    <source>
        <dbReference type="Proteomes" id="UP001161691"/>
    </source>
</evidence>
<gene>
    <name evidence="4" type="ORF">KB449_11475</name>
</gene>
<evidence type="ECO:0000256" key="1">
    <source>
        <dbReference type="SAM" id="MobiDB-lite"/>
    </source>
</evidence>
<feature type="compositionally biased region" description="Low complexity" evidence="1">
    <location>
        <begin position="59"/>
        <end position="68"/>
    </location>
</feature>